<gene>
    <name evidence="1" type="ORF">BLA29_005347</name>
</gene>
<dbReference type="EMBL" id="MUJZ01051872">
    <property type="protein sequence ID" value="OTF73387.1"/>
    <property type="molecule type" value="Genomic_DNA"/>
</dbReference>
<proteinExistence type="predicted"/>
<dbReference type="Proteomes" id="UP000194236">
    <property type="component" value="Unassembled WGS sequence"/>
</dbReference>
<reference evidence="1 2" key="1">
    <citation type="submission" date="2017-03" db="EMBL/GenBank/DDBJ databases">
        <title>Genome Survey of Euroglyphus maynei.</title>
        <authorList>
            <person name="Arlian L.G."/>
            <person name="Morgan M.S."/>
            <person name="Rider S.D."/>
        </authorList>
    </citation>
    <scope>NUCLEOTIDE SEQUENCE [LARGE SCALE GENOMIC DNA]</scope>
    <source>
        <strain evidence="1">Arlian Lab</strain>
        <tissue evidence="1">Whole body</tissue>
    </source>
</reference>
<name>A0A1Y3AZI4_EURMA</name>
<accession>A0A1Y3AZI4</accession>
<protein>
    <submittedName>
        <fullName evidence="1">Uncharacterized protein</fullName>
    </submittedName>
</protein>
<evidence type="ECO:0000313" key="2">
    <source>
        <dbReference type="Proteomes" id="UP000194236"/>
    </source>
</evidence>
<comment type="caution">
    <text evidence="1">The sequence shown here is derived from an EMBL/GenBank/DDBJ whole genome shotgun (WGS) entry which is preliminary data.</text>
</comment>
<sequence length="52" mass="5986">MTNNRSIKQQQQQQPKMMMTNDATVVKEKTEIFVPGKGPLKSELFDDNDDDD</sequence>
<organism evidence="1 2">
    <name type="scientific">Euroglyphus maynei</name>
    <name type="common">Mayne's house dust mite</name>
    <dbReference type="NCBI Taxonomy" id="6958"/>
    <lineage>
        <taxon>Eukaryota</taxon>
        <taxon>Metazoa</taxon>
        <taxon>Ecdysozoa</taxon>
        <taxon>Arthropoda</taxon>
        <taxon>Chelicerata</taxon>
        <taxon>Arachnida</taxon>
        <taxon>Acari</taxon>
        <taxon>Acariformes</taxon>
        <taxon>Sarcoptiformes</taxon>
        <taxon>Astigmata</taxon>
        <taxon>Psoroptidia</taxon>
        <taxon>Analgoidea</taxon>
        <taxon>Pyroglyphidae</taxon>
        <taxon>Pyroglyphinae</taxon>
        <taxon>Euroglyphus</taxon>
    </lineage>
</organism>
<dbReference type="AlphaFoldDB" id="A0A1Y3AZI4"/>
<evidence type="ECO:0000313" key="1">
    <source>
        <dbReference type="EMBL" id="OTF73387.1"/>
    </source>
</evidence>
<keyword evidence="2" id="KW-1185">Reference proteome</keyword>